<name>A0ABV2X1W7_9NOCA</name>
<gene>
    <name evidence="3" type="ORF">ABZ510_35430</name>
</gene>
<organism evidence="3 4">
    <name type="scientific">Nocardia rhamnosiphila</name>
    <dbReference type="NCBI Taxonomy" id="426716"/>
    <lineage>
        <taxon>Bacteria</taxon>
        <taxon>Bacillati</taxon>
        <taxon>Actinomycetota</taxon>
        <taxon>Actinomycetes</taxon>
        <taxon>Mycobacteriales</taxon>
        <taxon>Nocardiaceae</taxon>
        <taxon>Nocardia</taxon>
    </lineage>
</organism>
<sequence>MTGFAFPARFSRGPIDEDTDGHYQADLVAASGGRFFVTRAVCRHMWDRDYGRIVDVSSSAFLGMRSSAGYPAAKGAAWGLTRNLAHRAASENQDIEVNCVRPAAAA</sequence>
<accession>A0ABV2X1W7</accession>
<dbReference type="Proteomes" id="UP001550628">
    <property type="component" value="Unassembled WGS sequence"/>
</dbReference>
<evidence type="ECO:0000256" key="2">
    <source>
        <dbReference type="ARBA" id="ARBA00023002"/>
    </source>
</evidence>
<dbReference type="PANTHER" id="PTHR45024:SF2">
    <property type="entry name" value="SCP2 DOMAIN-CONTAINING PROTEIN"/>
    <property type="match status" value="1"/>
</dbReference>
<dbReference type="InterPro" id="IPR020904">
    <property type="entry name" value="Sc_DH/Rdtase_CS"/>
</dbReference>
<dbReference type="PRINTS" id="PR00081">
    <property type="entry name" value="GDHRDH"/>
</dbReference>
<dbReference type="InterPro" id="IPR036291">
    <property type="entry name" value="NAD(P)-bd_dom_sf"/>
</dbReference>
<dbReference type="PROSITE" id="PS00061">
    <property type="entry name" value="ADH_SHORT"/>
    <property type="match status" value="1"/>
</dbReference>
<dbReference type="SUPFAM" id="SSF51735">
    <property type="entry name" value="NAD(P)-binding Rossmann-fold domains"/>
    <property type="match status" value="1"/>
</dbReference>
<comment type="caution">
    <text evidence="3">The sequence shown here is derived from an EMBL/GenBank/DDBJ whole genome shotgun (WGS) entry which is preliminary data.</text>
</comment>
<reference evidence="3 4" key="1">
    <citation type="submission" date="2024-06" db="EMBL/GenBank/DDBJ databases">
        <title>The Natural Products Discovery Center: Release of the First 8490 Sequenced Strains for Exploring Actinobacteria Biosynthetic Diversity.</title>
        <authorList>
            <person name="Kalkreuter E."/>
            <person name="Kautsar S.A."/>
            <person name="Yang D."/>
            <person name="Bader C.D."/>
            <person name="Teijaro C.N."/>
            <person name="Fluegel L."/>
            <person name="Davis C.M."/>
            <person name="Simpson J.R."/>
            <person name="Lauterbach L."/>
            <person name="Steele A.D."/>
            <person name="Gui C."/>
            <person name="Meng S."/>
            <person name="Li G."/>
            <person name="Viehrig K."/>
            <person name="Ye F."/>
            <person name="Su P."/>
            <person name="Kiefer A.F."/>
            <person name="Nichols A."/>
            <person name="Cepeda A.J."/>
            <person name="Yan W."/>
            <person name="Fan B."/>
            <person name="Jiang Y."/>
            <person name="Adhikari A."/>
            <person name="Zheng C.-J."/>
            <person name="Schuster L."/>
            <person name="Cowan T.M."/>
            <person name="Smanski M.J."/>
            <person name="Chevrette M.G."/>
            <person name="De Carvalho L.P.S."/>
            <person name="Shen B."/>
        </authorList>
    </citation>
    <scope>NUCLEOTIDE SEQUENCE [LARGE SCALE GENOMIC DNA]</scope>
    <source>
        <strain evidence="3 4">NPDC019708</strain>
    </source>
</reference>
<dbReference type="InterPro" id="IPR002347">
    <property type="entry name" value="SDR_fam"/>
</dbReference>
<proteinExistence type="inferred from homology"/>
<evidence type="ECO:0000313" key="4">
    <source>
        <dbReference type="Proteomes" id="UP001550628"/>
    </source>
</evidence>
<dbReference type="PANTHER" id="PTHR45024">
    <property type="entry name" value="DEHYDROGENASES, SHORT CHAIN"/>
    <property type="match status" value="1"/>
</dbReference>
<dbReference type="Gene3D" id="3.40.50.720">
    <property type="entry name" value="NAD(P)-binding Rossmann-like Domain"/>
    <property type="match status" value="1"/>
</dbReference>
<evidence type="ECO:0000313" key="3">
    <source>
        <dbReference type="EMBL" id="MEU1957133.1"/>
    </source>
</evidence>
<keyword evidence="4" id="KW-1185">Reference proteome</keyword>
<dbReference type="EMBL" id="JBEYBF010000055">
    <property type="protein sequence ID" value="MEU1957133.1"/>
    <property type="molecule type" value="Genomic_DNA"/>
</dbReference>
<evidence type="ECO:0000256" key="1">
    <source>
        <dbReference type="ARBA" id="ARBA00006484"/>
    </source>
</evidence>
<dbReference type="InterPro" id="IPR051687">
    <property type="entry name" value="Peroxisomal_Beta-Oxidation"/>
</dbReference>
<dbReference type="RefSeq" id="WP_356959212.1">
    <property type="nucleotide sequence ID" value="NZ_JBEYBD010000025.1"/>
</dbReference>
<comment type="similarity">
    <text evidence="1">Belongs to the short-chain dehydrogenases/reductases (SDR) family.</text>
</comment>
<dbReference type="Pfam" id="PF00106">
    <property type="entry name" value="adh_short"/>
    <property type="match status" value="1"/>
</dbReference>
<keyword evidence="2" id="KW-0560">Oxidoreductase</keyword>
<protein>
    <submittedName>
        <fullName evidence="3">SDR family NAD(P)-dependent oxidoreductase</fullName>
    </submittedName>
</protein>